<evidence type="ECO:0000256" key="2">
    <source>
        <dbReference type="ARBA" id="ARBA00022692"/>
    </source>
</evidence>
<evidence type="ECO:0000256" key="1">
    <source>
        <dbReference type="ARBA" id="ARBA00004651"/>
    </source>
</evidence>
<dbReference type="InterPro" id="IPR027417">
    <property type="entry name" value="P-loop_NTPase"/>
</dbReference>
<feature type="transmembrane region" description="Helical" evidence="5">
    <location>
        <begin position="61"/>
        <end position="80"/>
    </location>
</feature>
<keyword evidence="9" id="KW-1185">Reference proteome</keyword>
<dbReference type="PANTHER" id="PTHR43394:SF4">
    <property type="entry name" value="TOXIN SECRETION ABC TRANSPORTER ATP-BINDING PROTEIN"/>
    <property type="match status" value="1"/>
</dbReference>
<dbReference type="GO" id="GO:0016887">
    <property type="term" value="F:ATP hydrolysis activity"/>
    <property type="evidence" value="ECO:0007669"/>
    <property type="project" value="InterPro"/>
</dbReference>
<evidence type="ECO:0000256" key="4">
    <source>
        <dbReference type="ARBA" id="ARBA00023136"/>
    </source>
</evidence>
<dbReference type="SUPFAM" id="SSF90123">
    <property type="entry name" value="ABC transporter transmembrane region"/>
    <property type="match status" value="1"/>
</dbReference>
<accession>A0A4Q5M5Q6</accession>
<dbReference type="GO" id="GO:0005886">
    <property type="term" value="C:plasma membrane"/>
    <property type="evidence" value="ECO:0007669"/>
    <property type="project" value="UniProtKB-SubCell"/>
</dbReference>
<dbReference type="Pfam" id="PF00664">
    <property type="entry name" value="ABC_membrane"/>
    <property type="match status" value="1"/>
</dbReference>
<keyword evidence="2 5" id="KW-0812">Transmembrane</keyword>
<feature type="domain" description="ABC transporter" evidence="6">
    <location>
        <begin position="338"/>
        <end position="544"/>
    </location>
</feature>
<dbReference type="PROSITE" id="PS50893">
    <property type="entry name" value="ABC_TRANSPORTER_2"/>
    <property type="match status" value="1"/>
</dbReference>
<dbReference type="Gene3D" id="1.20.1560.10">
    <property type="entry name" value="ABC transporter type 1, transmembrane domain"/>
    <property type="match status" value="1"/>
</dbReference>
<dbReference type="PANTHER" id="PTHR43394">
    <property type="entry name" value="ATP-DEPENDENT PERMEASE MDL1, MITOCHONDRIAL"/>
    <property type="match status" value="1"/>
</dbReference>
<name>A0A4Q5M5Q6_9BACT</name>
<dbReference type="InterPro" id="IPR011527">
    <property type="entry name" value="ABC1_TM_dom"/>
</dbReference>
<dbReference type="Pfam" id="PF00005">
    <property type="entry name" value="ABC_tran"/>
    <property type="match status" value="1"/>
</dbReference>
<comment type="subcellular location">
    <subcellularLocation>
        <location evidence="1">Cell membrane</location>
        <topology evidence="1">Multi-pass membrane protein</topology>
    </subcellularLocation>
</comment>
<dbReference type="SUPFAM" id="SSF52540">
    <property type="entry name" value="P-loop containing nucleoside triphosphate hydrolases"/>
    <property type="match status" value="1"/>
</dbReference>
<evidence type="ECO:0000313" key="8">
    <source>
        <dbReference type="EMBL" id="RYU97253.1"/>
    </source>
</evidence>
<evidence type="ECO:0000259" key="6">
    <source>
        <dbReference type="PROSITE" id="PS50893"/>
    </source>
</evidence>
<comment type="caution">
    <text evidence="8">The sequence shown here is derived from an EMBL/GenBank/DDBJ whole genome shotgun (WGS) entry which is preliminary data.</text>
</comment>
<dbReference type="InterPro" id="IPR003439">
    <property type="entry name" value="ABC_transporter-like_ATP-bd"/>
</dbReference>
<organism evidence="8 9">
    <name type="scientific">Emticicia agri</name>
    <dbReference type="NCBI Taxonomy" id="2492393"/>
    <lineage>
        <taxon>Bacteria</taxon>
        <taxon>Pseudomonadati</taxon>
        <taxon>Bacteroidota</taxon>
        <taxon>Cytophagia</taxon>
        <taxon>Cytophagales</taxon>
        <taxon>Leadbetterellaceae</taxon>
        <taxon>Emticicia</taxon>
    </lineage>
</organism>
<feature type="transmembrane region" description="Helical" evidence="5">
    <location>
        <begin position="248"/>
        <end position="271"/>
    </location>
</feature>
<dbReference type="InterPro" id="IPR036640">
    <property type="entry name" value="ABC1_TM_sf"/>
</dbReference>
<gene>
    <name evidence="8" type="ORF">EWM59_02920</name>
</gene>
<evidence type="ECO:0000256" key="3">
    <source>
        <dbReference type="ARBA" id="ARBA00022989"/>
    </source>
</evidence>
<evidence type="ECO:0000256" key="5">
    <source>
        <dbReference type="SAM" id="Phobius"/>
    </source>
</evidence>
<dbReference type="Proteomes" id="UP000293162">
    <property type="component" value="Unassembled WGS sequence"/>
</dbReference>
<keyword evidence="8" id="KW-0547">Nucleotide-binding</keyword>
<protein>
    <submittedName>
        <fullName evidence="8">ATP-binding cassette domain-containing protein</fullName>
    </submittedName>
</protein>
<dbReference type="PROSITE" id="PS50929">
    <property type="entry name" value="ABC_TM1F"/>
    <property type="match status" value="1"/>
</dbReference>
<evidence type="ECO:0000259" key="7">
    <source>
        <dbReference type="PROSITE" id="PS50929"/>
    </source>
</evidence>
<dbReference type="GO" id="GO:0005524">
    <property type="term" value="F:ATP binding"/>
    <property type="evidence" value="ECO:0007669"/>
    <property type="project" value="UniProtKB-KW"/>
</dbReference>
<sequence>MADNHDFHPFIRIINLLRLDKLDISSLYFYAILSGIIQLVLPLGIQSIINFVMYNTASTSLIVLICLVIFSVFFAGFLQIKQMKLSEKIQQKIFVRYAFAYADTLPKIRPEATEGYYMPELTNRFFDTVNLQKGLSKLLLDVPTAFIQILFGILLLSFYHSIFIAFGALLLLIVYLIFRLSSERGLTTSLRESDFKYKVAAWLQEISRTQNTFKNFEYTRLNIQKTDEYTQGYLQNRTNHFGILTTQYWSLVVFKVVLTAAMLIIGCILLLNNLINIGQFIAAEIVIIAIMASVEKLITSIDIVYDVLTAVEKLNKVLQTPTESNGTLILNPKSPLSVEFKKVSFSYTPNNQLLNGISFKVEAGEKALLNKTASGAGTSTILKLISNNLTEHSGSILINDTPVDNYEMHSFRKNVNYLSGQNEVFNGTLWENITIGNPDVKPETTNELIKKLGFTGFIDEFEKGFATILFTKGAKLPSHLVQEILLLRTFVQPCQLMILDEPFKSLNKAKRQKVADYINSLPMTVIVASDQEGVLPYFNRIIEIK</sequence>
<keyword evidence="4 5" id="KW-0472">Membrane</keyword>
<feature type="domain" description="ABC transmembrane type-1" evidence="7">
    <location>
        <begin position="29"/>
        <end position="306"/>
    </location>
</feature>
<dbReference type="RefSeq" id="WP_130019448.1">
    <property type="nucleotide sequence ID" value="NZ_SEWF01000003.1"/>
</dbReference>
<proteinExistence type="predicted"/>
<dbReference type="InterPro" id="IPR039421">
    <property type="entry name" value="Type_1_exporter"/>
</dbReference>
<dbReference type="AlphaFoldDB" id="A0A4Q5M5Q6"/>
<reference evidence="8 9" key="1">
    <citation type="submission" date="2019-02" db="EMBL/GenBank/DDBJ databases">
        <title>Bacterial novel species Emticicia sp. 17J42-9 isolated from soil.</title>
        <authorList>
            <person name="Jung H.-Y."/>
        </authorList>
    </citation>
    <scope>NUCLEOTIDE SEQUENCE [LARGE SCALE GENOMIC DNA]</scope>
    <source>
        <strain evidence="8 9">17J42-9</strain>
    </source>
</reference>
<keyword evidence="3 5" id="KW-1133">Transmembrane helix</keyword>
<dbReference type="GO" id="GO:0015421">
    <property type="term" value="F:ABC-type oligopeptide transporter activity"/>
    <property type="evidence" value="ECO:0007669"/>
    <property type="project" value="TreeGrafter"/>
</dbReference>
<evidence type="ECO:0000313" key="9">
    <source>
        <dbReference type="Proteomes" id="UP000293162"/>
    </source>
</evidence>
<dbReference type="Gene3D" id="3.40.50.300">
    <property type="entry name" value="P-loop containing nucleotide triphosphate hydrolases"/>
    <property type="match status" value="1"/>
</dbReference>
<feature type="transmembrane region" description="Helical" evidence="5">
    <location>
        <begin position="27"/>
        <end position="49"/>
    </location>
</feature>
<keyword evidence="8" id="KW-0067">ATP-binding</keyword>
<feature type="transmembrane region" description="Helical" evidence="5">
    <location>
        <begin position="138"/>
        <end position="156"/>
    </location>
</feature>
<dbReference type="OrthoDB" id="311344at2"/>
<dbReference type="EMBL" id="SEWF01000003">
    <property type="protein sequence ID" value="RYU97253.1"/>
    <property type="molecule type" value="Genomic_DNA"/>
</dbReference>